<comment type="caution">
    <text evidence="4">The sequence shown here is derived from an EMBL/GenBank/DDBJ whole genome shotgun (WGS) entry which is preliminary data.</text>
</comment>
<dbReference type="Pfam" id="PF13414">
    <property type="entry name" value="TPR_11"/>
    <property type="match status" value="1"/>
</dbReference>
<dbReference type="SMART" id="SM00028">
    <property type="entry name" value="TPR"/>
    <property type="match status" value="5"/>
</dbReference>
<evidence type="ECO:0000256" key="1">
    <source>
        <dbReference type="ARBA" id="ARBA00022737"/>
    </source>
</evidence>
<sequence>MNNSLMLTCRYSLHNNEQISGFCPFPNCTHFRLFCVNCLLEYHCGHAGECKKLNEYSQWAETFKQINHENTTKLDSIQEIITVLKAFKEWYEEQYNTQIDDQTLNIQKFQQKITNLVKIQQITNIIDQSIKPQFEKLKMYLEYIMSQNNITKGLITYDDFIQTLQQPISNLNSRSQKNYEEAKSLYWTGKYKDCIQKCDSYQRFNISDVRFSLLIGDSYLELKEFENAIENYQTALEIDEQNVYAYGKIGDIKQNQGKLEEALSFYEECTKINSELLEFQFKKAKIYQNLKQFQQCLECLNKILSINSSHIEALQMKATILSSKNDKKEEFDEFKQSLKFSGENIKRYIQQQINLRSQFENPSVLGQMLDEDVVNQKFSEAYANLEKNPTKTLQICEGILKLDKSNFQFVILSAYALKQLRRYEEALNLCDMIKKLDPLNLEVGKLQYMIYQLIQ</sequence>
<keyword evidence="1" id="KW-0677">Repeat</keyword>
<protein>
    <recommendedName>
        <fullName evidence="6">Tetratricopeptide repeat protein</fullName>
    </recommendedName>
</protein>
<keyword evidence="5" id="KW-1185">Reference proteome</keyword>
<dbReference type="InterPro" id="IPR051685">
    <property type="entry name" value="Ycf3/AcsC/BcsC/TPR_MFPF"/>
</dbReference>
<dbReference type="PROSITE" id="PS50005">
    <property type="entry name" value="TPR"/>
    <property type="match status" value="2"/>
</dbReference>
<dbReference type="OrthoDB" id="309339at2759"/>
<dbReference type="PANTHER" id="PTHR44943">
    <property type="entry name" value="CELLULOSE SYNTHASE OPERON PROTEIN C"/>
    <property type="match status" value="1"/>
</dbReference>
<evidence type="ECO:0008006" key="6">
    <source>
        <dbReference type="Google" id="ProtNLM"/>
    </source>
</evidence>
<proteinExistence type="predicted"/>
<dbReference type="Pfam" id="PF13181">
    <property type="entry name" value="TPR_8"/>
    <property type="match status" value="1"/>
</dbReference>
<dbReference type="AlphaFoldDB" id="A0A8S1JXX1"/>
<dbReference type="EMBL" id="CAJJDN010000002">
    <property type="protein sequence ID" value="CAD8047065.1"/>
    <property type="molecule type" value="Genomic_DNA"/>
</dbReference>
<evidence type="ECO:0000256" key="3">
    <source>
        <dbReference type="PROSITE-ProRule" id="PRU00339"/>
    </source>
</evidence>
<reference evidence="4" key="1">
    <citation type="submission" date="2021-01" db="EMBL/GenBank/DDBJ databases">
        <authorList>
            <consortium name="Genoscope - CEA"/>
            <person name="William W."/>
        </authorList>
    </citation>
    <scope>NUCLEOTIDE SEQUENCE</scope>
</reference>
<organism evidence="4 5">
    <name type="scientific">Paramecium sonneborni</name>
    <dbReference type="NCBI Taxonomy" id="65129"/>
    <lineage>
        <taxon>Eukaryota</taxon>
        <taxon>Sar</taxon>
        <taxon>Alveolata</taxon>
        <taxon>Ciliophora</taxon>
        <taxon>Intramacronucleata</taxon>
        <taxon>Oligohymenophorea</taxon>
        <taxon>Peniculida</taxon>
        <taxon>Parameciidae</taxon>
        <taxon>Paramecium</taxon>
    </lineage>
</organism>
<dbReference type="PANTHER" id="PTHR44943:SF4">
    <property type="entry name" value="TPR REPEAT-CONTAINING PROTEIN MJ0798"/>
    <property type="match status" value="1"/>
</dbReference>
<feature type="repeat" description="TPR" evidence="3">
    <location>
        <begin position="209"/>
        <end position="242"/>
    </location>
</feature>
<dbReference type="InterPro" id="IPR019734">
    <property type="entry name" value="TPR_rpt"/>
</dbReference>
<evidence type="ECO:0000313" key="5">
    <source>
        <dbReference type="Proteomes" id="UP000692954"/>
    </source>
</evidence>
<accession>A0A8S1JXX1</accession>
<evidence type="ECO:0000313" key="4">
    <source>
        <dbReference type="EMBL" id="CAD8047065.1"/>
    </source>
</evidence>
<name>A0A8S1JXX1_9CILI</name>
<keyword evidence="2 3" id="KW-0802">TPR repeat</keyword>
<dbReference type="Proteomes" id="UP000692954">
    <property type="component" value="Unassembled WGS sequence"/>
</dbReference>
<evidence type="ECO:0000256" key="2">
    <source>
        <dbReference type="ARBA" id="ARBA00022803"/>
    </source>
</evidence>
<feature type="repeat" description="TPR" evidence="3">
    <location>
        <begin position="243"/>
        <end position="276"/>
    </location>
</feature>
<gene>
    <name evidence="4" type="ORF">PSON_ATCC_30995.1.T0020205</name>
</gene>